<organism evidence="6 7">
    <name type="scientific">Pseudonocardia endophytica</name>
    <dbReference type="NCBI Taxonomy" id="401976"/>
    <lineage>
        <taxon>Bacteria</taxon>
        <taxon>Bacillati</taxon>
        <taxon>Actinomycetota</taxon>
        <taxon>Actinomycetes</taxon>
        <taxon>Pseudonocardiales</taxon>
        <taxon>Pseudonocardiaceae</taxon>
        <taxon>Pseudonocardia</taxon>
    </lineage>
</organism>
<dbReference type="Pfam" id="PF03466">
    <property type="entry name" value="LysR_substrate"/>
    <property type="match status" value="1"/>
</dbReference>
<evidence type="ECO:0000259" key="5">
    <source>
        <dbReference type="PROSITE" id="PS50931"/>
    </source>
</evidence>
<evidence type="ECO:0000313" key="6">
    <source>
        <dbReference type="EMBL" id="TCK24565.1"/>
    </source>
</evidence>
<evidence type="ECO:0000313" key="7">
    <source>
        <dbReference type="Proteomes" id="UP000295560"/>
    </source>
</evidence>
<dbReference type="OrthoDB" id="79118at2"/>
<dbReference type="SUPFAM" id="SSF46785">
    <property type="entry name" value="Winged helix' DNA-binding domain"/>
    <property type="match status" value="1"/>
</dbReference>
<dbReference type="Proteomes" id="UP000295560">
    <property type="component" value="Unassembled WGS sequence"/>
</dbReference>
<evidence type="ECO:0000256" key="4">
    <source>
        <dbReference type="ARBA" id="ARBA00023163"/>
    </source>
</evidence>
<comment type="similarity">
    <text evidence="1">Belongs to the LysR transcriptional regulatory family.</text>
</comment>
<dbReference type="GO" id="GO:0003677">
    <property type="term" value="F:DNA binding"/>
    <property type="evidence" value="ECO:0007669"/>
    <property type="project" value="UniProtKB-KW"/>
</dbReference>
<evidence type="ECO:0000256" key="1">
    <source>
        <dbReference type="ARBA" id="ARBA00009437"/>
    </source>
</evidence>
<comment type="caution">
    <text evidence="6">The sequence shown here is derived from an EMBL/GenBank/DDBJ whole genome shotgun (WGS) entry which is preliminary data.</text>
</comment>
<dbReference type="InterPro" id="IPR036390">
    <property type="entry name" value="WH_DNA-bd_sf"/>
</dbReference>
<dbReference type="RefSeq" id="WP_132420997.1">
    <property type="nucleotide sequence ID" value="NZ_SMFZ01000001.1"/>
</dbReference>
<dbReference type="GO" id="GO:0003700">
    <property type="term" value="F:DNA-binding transcription factor activity"/>
    <property type="evidence" value="ECO:0007669"/>
    <property type="project" value="InterPro"/>
</dbReference>
<dbReference type="InterPro" id="IPR000847">
    <property type="entry name" value="LysR_HTH_N"/>
</dbReference>
<dbReference type="AlphaFoldDB" id="A0A4R1HUE2"/>
<dbReference type="PANTHER" id="PTHR30346">
    <property type="entry name" value="TRANSCRIPTIONAL DUAL REGULATOR HCAR-RELATED"/>
    <property type="match status" value="1"/>
</dbReference>
<dbReference type="PANTHER" id="PTHR30346:SF0">
    <property type="entry name" value="HCA OPERON TRANSCRIPTIONAL ACTIVATOR HCAR"/>
    <property type="match status" value="1"/>
</dbReference>
<evidence type="ECO:0000256" key="2">
    <source>
        <dbReference type="ARBA" id="ARBA00023015"/>
    </source>
</evidence>
<keyword evidence="3 6" id="KW-0238">DNA-binding</keyword>
<accession>A0A4R1HUE2</accession>
<gene>
    <name evidence="6" type="ORF">EV378_0339</name>
</gene>
<keyword evidence="4" id="KW-0804">Transcription</keyword>
<dbReference type="FunFam" id="1.10.10.10:FF:000001">
    <property type="entry name" value="LysR family transcriptional regulator"/>
    <property type="match status" value="1"/>
</dbReference>
<dbReference type="InterPro" id="IPR036388">
    <property type="entry name" value="WH-like_DNA-bd_sf"/>
</dbReference>
<dbReference type="Pfam" id="PF00126">
    <property type="entry name" value="HTH_1"/>
    <property type="match status" value="1"/>
</dbReference>
<reference evidence="6 7" key="1">
    <citation type="submission" date="2019-03" db="EMBL/GenBank/DDBJ databases">
        <title>Sequencing the genomes of 1000 actinobacteria strains.</title>
        <authorList>
            <person name="Klenk H.-P."/>
        </authorList>
    </citation>
    <scope>NUCLEOTIDE SEQUENCE [LARGE SCALE GENOMIC DNA]</scope>
    <source>
        <strain evidence="6 7">DSM 44969</strain>
    </source>
</reference>
<dbReference type="Gene3D" id="1.10.10.10">
    <property type="entry name" value="Winged helix-like DNA-binding domain superfamily/Winged helix DNA-binding domain"/>
    <property type="match status" value="1"/>
</dbReference>
<keyword evidence="2" id="KW-0805">Transcription regulation</keyword>
<dbReference type="GO" id="GO:0032993">
    <property type="term" value="C:protein-DNA complex"/>
    <property type="evidence" value="ECO:0007669"/>
    <property type="project" value="TreeGrafter"/>
</dbReference>
<dbReference type="Gene3D" id="3.40.190.10">
    <property type="entry name" value="Periplasmic binding protein-like II"/>
    <property type="match status" value="2"/>
</dbReference>
<sequence length="298" mass="32044">MDVRSLRYAVTLAETLHFGRAARAHYIAAQPFGRHIRALEREVGTPLFARTSRRVVLTPAGERFLPRARRVLAQLDGLVAQADGPREDSGVLRIGVLGFGLADLWPGVRDLVEARCPDLVLTAVELDWEGQYDAVRTGEVDVALVHDVGGADDLALDRTLELERYAVVPVRSELAGAETLTGADIERYRWVSPVGSFPGLAEWRDHSGLRGGVAVRSPSGIPTAVATSGWLGLHAEPARRFFPHPEVRYVPLEGPAATISVASRPSDRREAVTVFRAAARAVAAADLRGAAGSGIGWG</sequence>
<dbReference type="EMBL" id="SMFZ01000001">
    <property type="protein sequence ID" value="TCK24565.1"/>
    <property type="molecule type" value="Genomic_DNA"/>
</dbReference>
<dbReference type="SUPFAM" id="SSF53850">
    <property type="entry name" value="Periplasmic binding protein-like II"/>
    <property type="match status" value="1"/>
</dbReference>
<evidence type="ECO:0000256" key="3">
    <source>
        <dbReference type="ARBA" id="ARBA00023125"/>
    </source>
</evidence>
<protein>
    <submittedName>
        <fullName evidence="6">DNA-binding transcriptional LysR family regulator</fullName>
    </submittedName>
</protein>
<keyword evidence="7" id="KW-1185">Reference proteome</keyword>
<dbReference type="PROSITE" id="PS50931">
    <property type="entry name" value="HTH_LYSR"/>
    <property type="match status" value="1"/>
</dbReference>
<feature type="domain" description="HTH lysR-type" evidence="5">
    <location>
        <begin position="1"/>
        <end position="58"/>
    </location>
</feature>
<name>A0A4R1HUE2_PSEEN</name>
<proteinExistence type="inferred from homology"/>
<dbReference type="InterPro" id="IPR005119">
    <property type="entry name" value="LysR_subst-bd"/>
</dbReference>